<keyword evidence="2" id="KW-0812">Transmembrane</keyword>
<evidence type="ECO:0000313" key="3">
    <source>
        <dbReference type="EMBL" id="CAF4920016.1"/>
    </source>
</evidence>
<protein>
    <recommendedName>
        <fullName evidence="5">Glucuronosyltransferase</fullName>
    </recommendedName>
</protein>
<evidence type="ECO:0000313" key="4">
    <source>
        <dbReference type="Proteomes" id="UP000663880"/>
    </source>
</evidence>
<name>A0A821WCF7_9NEOP</name>
<feature type="transmembrane region" description="Helical" evidence="2">
    <location>
        <begin position="69"/>
        <end position="88"/>
    </location>
</feature>
<dbReference type="AlphaFoldDB" id="A0A821WCF7"/>
<evidence type="ECO:0000256" key="1">
    <source>
        <dbReference type="ARBA" id="ARBA00022679"/>
    </source>
</evidence>
<dbReference type="OrthoDB" id="5835829at2759"/>
<dbReference type="Pfam" id="PF00201">
    <property type="entry name" value="UDPGT"/>
    <property type="match status" value="1"/>
</dbReference>
<accession>A0A821WCF7</accession>
<dbReference type="Proteomes" id="UP000663880">
    <property type="component" value="Unassembled WGS sequence"/>
</dbReference>
<keyword evidence="2" id="KW-1133">Transmembrane helix</keyword>
<evidence type="ECO:0008006" key="5">
    <source>
        <dbReference type="Google" id="ProtNLM"/>
    </source>
</evidence>
<keyword evidence="2" id="KW-0472">Membrane</keyword>
<dbReference type="SUPFAM" id="SSF53756">
    <property type="entry name" value="UDP-Glycosyltransferase/glycogen phosphorylase"/>
    <property type="match status" value="1"/>
</dbReference>
<keyword evidence="4" id="KW-1185">Reference proteome</keyword>
<reference evidence="3" key="1">
    <citation type="submission" date="2021-02" db="EMBL/GenBank/DDBJ databases">
        <authorList>
            <person name="Steward A R."/>
        </authorList>
    </citation>
    <scope>NUCLEOTIDE SEQUENCE</scope>
</reference>
<evidence type="ECO:0000256" key="2">
    <source>
        <dbReference type="SAM" id="Phobius"/>
    </source>
</evidence>
<dbReference type="GO" id="GO:0008194">
    <property type="term" value="F:UDP-glycosyltransferase activity"/>
    <property type="evidence" value="ECO:0007669"/>
    <property type="project" value="InterPro"/>
</dbReference>
<keyword evidence="1" id="KW-0808">Transferase</keyword>
<comment type="caution">
    <text evidence="3">The sequence shown here is derived from an EMBL/GenBank/DDBJ whole genome shotgun (WGS) entry which is preliminary data.</text>
</comment>
<gene>
    <name evidence="3" type="ORF">PMACD_LOCUS12930</name>
</gene>
<sequence length="109" mass="12603">MVDDLRESVRDVLNNPKYSAKAKELSRIYHSHVAHPSVDLVHWTEEVVASQDALYLRSAALQTPLYQKLYLDLAALVILIILVVIYLTRKVLKIFTKKAYNDKKKFSIF</sequence>
<proteinExistence type="predicted"/>
<dbReference type="InterPro" id="IPR002213">
    <property type="entry name" value="UDP_glucos_trans"/>
</dbReference>
<dbReference type="EMBL" id="CAJOBZ010000054">
    <property type="protein sequence ID" value="CAF4920016.1"/>
    <property type="molecule type" value="Genomic_DNA"/>
</dbReference>
<organism evidence="3 4">
    <name type="scientific">Pieris macdunnoughi</name>
    <dbReference type="NCBI Taxonomy" id="345717"/>
    <lineage>
        <taxon>Eukaryota</taxon>
        <taxon>Metazoa</taxon>
        <taxon>Ecdysozoa</taxon>
        <taxon>Arthropoda</taxon>
        <taxon>Hexapoda</taxon>
        <taxon>Insecta</taxon>
        <taxon>Pterygota</taxon>
        <taxon>Neoptera</taxon>
        <taxon>Endopterygota</taxon>
        <taxon>Lepidoptera</taxon>
        <taxon>Glossata</taxon>
        <taxon>Ditrysia</taxon>
        <taxon>Papilionoidea</taxon>
        <taxon>Pieridae</taxon>
        <taxon>Pierinae</taxon>
        <taxon>Pieris</taxon>
    </lineage>
</organism>